<dbReference type="InterPro" id="IPR017871">
    <property type="entry name" value="ABC_transporter-like_CS"/>
</dbReference>
<dbReference type="SMART" id="SM00382">
    <property type="entry name" value="AAA"/>
    <property type="match status" value="1"/>
</dbReference>
<comment type="similarity">
    <text evidence="1">Belongs to the ABC transporter superfamily.</text>
</comment>
<evidence type="ECO:0000313" key="8">
    <source>
        <dbReference type="Proteomes" id="UP001628193"/>
    </source>
</evidence>
<protein>
    <submittedName>
        <fullName evidence="7">Lipooligosaccharide transport system ATP-binding</fullName>
        <ecNumber evidence="7">3.6.3.-</ecNumber>
    </submittedName>
</protein>
<keyword evidence="3" id="KW-0536">Nodulation</keyword>
<name>A0ABQ0CD51_9PROT</name>
<dbReference type="Proteomes" id="UP001628193">
    <property type="component" value="Unassembled WGS sequence"/>
</dbReference>
<evidence type="ECO:0000256" key="1">
    <source>
        <dbReference type="ARBA" id="ARBA00005417"/>
    </source>
</evidence>
<evidence type="ECO:0000259" key="6">
    <source>
        <dbReference type="PROSITE" id="PS50893"/>
    </source>
</evidence>
<dbReference type="PROSITE" id="PS50893">
    <property type="entry name" value="ABC_TRANSPORTER_2"/>
    <property type="match status" value="1"/>
</dbReference>
<dbReference type="PANTHER" id="PTHR42711:SF5">
    <property type="entry name" value="ABC TRANSPORTER ATP-BINDING PROTEIN NATA"/>
    <property type="match status" value="1"/>
</dbReference>
<sequence>MVRALIRAKNLRKSYQGRAVVAEIDFEVRAGECFGMLGPNGAGKTTTLRLITGLTPLEGGELFLFEAHADRNRGEAHRRIGVVPQEDNLDDDLTVAENLLVYGRYFGLSDRAARERINPLLEVAQLSERRDHAVRTLSGGMKRRLVIARALVNEPELLILDEPTTGLDPQARHLIWQRLAALKNQGTTLFLTTHYMEEAARLCDRLMIIDQGRILAMDSPAALIRAHVEPEVVEIRGLGAPLDPDAFSHLPGRLERVGDALHCHSDDGAEVISRLRGRHELVCLSRPASLEDVFLRLTGRELRD</sequence>
<feature type="domain" description="ABC transporter" evidence="6">
    <location>
        <begin position="6"/>
        <end position="236"/>
    </location>
</feature>
<reference evidence="7 8" key="2">
    <citation type="submission" date="2024-09" db="EMBL/GenBank/DDBJ databases">
        <title>Draft genome sequence of Candidatus Magnetaquicoccaceae bacterium FCR-1.</title>
        <authorList>
            <person name="Shimoshige H."/>
            <person name="Shimamura S."/>
            <person name="Taoka A."/>
            <person name="Kobayashi H."/>
            <person name="Maekawa T."/>
        </authorList>
    </citation>
    <scope>NUCLEOTIDE SEQUENCE [LARGE SCALE GENOMIC DNA]</scope>
    <source>
        <strain evidence="7 8">FCR-1</strain>
    </source>
</reference>
<proteinExistence type="inferred from homology"/>
<evidence type="ECO:0000256" key="3">
    <source>
        <dbReference type="ARBA" id="ARBA00022458"/>
    </source>
</evidence>
<dbReference type="InterPro" id="IPR003593">
    <property type="entry name" value="AAA+_ATPase"/>
</dbReference>
<dbReference type="EMBL" id="BAAFGK010000005">
    <property type="protein sequence ID" value="GAB0058780.1"/>
    <property type="molecule type" value="Genomic_DNA"/>
</dbReference>
<keyword evidence="7" id="KW-0378">Hydrolase</keyword>
<keyword evidence="4" id="KW-0547">Nucleotide-binding</keyword>
<gene>
    <name evidence="7" type="ORF">SIID45300_03137</name>
</gene>
<dbReference type="GO" id="GO:0016787">
    <property type="term" value="F:hydrolase activity"/>
    <property type="evidence" value="ECO:0007669"/>
    <property type="project" value="UniProtKB-KW"/>
</dbReference>
<dbReference type="GO" id="GO:0005524">
    <property type="term" value="F:ATP binding"/>
    <property type="evidence" value="ECO:0007669"/>
    <property type="project" value="UniProtKB-KW"/>
</dbReference>
<dbReference type="Gene3D" id="3.40.50.300">
    <property type="entry name" value="P-loop containing nucleotide triphosphate hydrolases"/>
    <property type="match status" value="1"/>
</dbReference>
<dbReference type="Pfam" id="PF00005">
    <property type="entry name" value="ABC_tran"/>
    <property type="match status" value="1"/>
</dbReference>
<keyword evidence="5 7" id="KW-0067">ATP-binding</keyword>
<dbReference type="EC" id="3.6.3.-" evidence="7"/>
<dbReference type="SUPFAM" id="SSF52540">
    <property type="entry name" value="P-loop containing nucleoside triphosphate hydrolases"/>
    <property type="match status" value="1"/>
</dbReference>
<dbReference type="InterPro" id="IPR050763">
    <property type="entry name" value="ABC_transporter_ATP-binding"/>
</dbReference>
<dbReference type="InterPro" id="IPR027417">
    <property type="entry name" value="P-loop_NTPase"/>
</dbReference>
<reference evidence="7 8" key="1">
    <citation type="submission" date="2024-05" db="EMBL/GenBank/DDBJ databases">
        <authorList>
            <consortium name="Candidatus Magnetaquicoccaceae bacterium FCR-1 genome sequencing consortium"/>
            <person name="Shimoshige H."/>
            <person name="Shimamura S."/>
            <person name="Taoka A."/>
            <person name="Kobayashi H."/>
            <person name="Maekawa T."/>
        </authorList>
    </citation>
    <scope>NUCLEOTIDE SEQUENCE [LARGE SCALE GENOMIC DNA]</scope>
    <source>
        <strain evidence="7 8">FCR-1</strain>
    </source>
</reference>
<accession>A0ABQ0CD51</accession>
<evidence type="ECO:0000256" key="4">
    <source>
        <dbReference type="ARBA" id="ARBA00022741"/>
    </source>
</evidence>
<comment type="caution">
    <text evidence="7">The sequence shown here is derived from an EMBL/GenBank/DDBJ whole genome shotgun (WGS) entry which is preliminary data.</text>
</comment>
<keyword evidence="2" id="KW-0813">Transport</keyword>
<evidence type="ECO:0000313" key="7">
    <source>
        <dbReference type="EMBL" id="GAB0058780.1"/>
    </source>
</evidence>
<organism evidence="7 8">
    <name type="scientific">Candidatus Magnetaquiglobus chichijimensis</name>
    <dbReference type="NCBI Taxonomy" id="3141448"/>
    <lineage>
        <taxon>Bacteria</taxon>
        <taxon>Pseudomonadati</taxon>
        <taxon>Pseudomonadota</taxon>
        <taxon>Magnetococcia</taxon>
        <taxon>Magnetococcales</taxon>
        <taxon>Candidatus Magnetaquicoccaceae</taxon>
        <taxon>Candidatus Magnetaquiglobus</taxon>
    </lineage>
</organism>
<evidence type="ECO:0000256" key="5">
    <source>
        <dbReference type="ARBA" id="ARBA00022840"/>
    </source>
</evidence>
<dbReference type="PANTHER" id="PTHR42711">
    <property type="entry name" value="ABC TRANSPORTER ATP-BINDING PROTEIN"/>
    <property type="match status" value="1"/>
</dbReference>
<keyword evidence="8" id="KW-1185">Reference proteome</keyword>
<dbReference type="PROSITE" id="PS00211">
    <property type="entry name" value="ABC_TRANSPORTER_1"/>
    <property type="match status" value="1"/>
</dbReference>
<evidence type="ECO:0000256" key="2">
    <source>
        <dbReference type="ARBA" id="ARBA00022448"/>
    </source>
</evidence>
<dbReference type="InterPro" id="IPR003439">
    <property type="entry name" value="ABC_transporter-like_ATP-bd"/>
</dbReference>